<sequence length="163" mass="19069">MELVEKLAAIEEIKMLSSRRVRYMDLKQWEHYGSVHTEDAYSESYGDAPPDQQPVTDGHRNRVVGPEALTEAIKNIMEGPAPMTSCHHLHQPEIEFSSAETASAIWPMEDHLWWQNGETREYLHGYGHYHERYRKVNGTWLICYRKLTRINVEMSEGFLLRPK</sequence>
<reference evidence="3 4" key="1">
    <citation type="submission" date="2020-07" db="EMBL/GenBank/DDBJ databases">
        <title>Halieaceae bacterium, F7430, whole genome shotgun sequencing project.</title>
        <authorList>
            <person name="Jiang S."/>
            <person name="Liu Z.W."/>
            <person name="Du Z.J."/>
        </authorList>
    </citation>
    <scope>NUCLEOTIDE SEQUENCE [LARGE SCALE GENOMIC DNA]</scope>
    <source>
        <strain evidence="3 4">F7430</strain>
    </source>
</reference>
<dbReference type="Gene3D" id="3.10.450.50">
    <property type="match status" value="1"/>
</dbReference>
<dbReference type="Proteomes" id="UP000539350">
    <property type="component" value="Unassembled WGS sequence"/>
</dbReference>
<accession>A0A7W2YJA6</accession>
<gene>
    <name evidence="3" type="ORF">H2508_09590</name>
</gene>
<dbReference type="AlphaFoldDB" id="A0A7W2YJA6"/>
<dbReference type="InterPro" id="IPR037401">
    <property type="entry name" value="SnoaL-like"/>
</dbReference>
<keyword evidence="4" id="KW-1185">Reference proteome</keyword>
<name>A0A7W2YJA6_9GAMM</name>
<protein>
    <submittedName>
        <fullName evidence="3">Nuclear transport factor 2 family protein</fullName>
    </submittedName>
</protein>
<comment type="caution">
    <text evidence="3">The sequence shown here is derived from an EMBL/GenBank/DDBJ whole genome shotgun (WGS) entry which is preliminary data.</text>
</comment>
<feature type="domain" description="SnoaL-like" evidence="2">
    <location>
        <begin position="6"/>
        <end position="146"/>
    </location>
</feature>
<dbReference type="Pfam" id="PF13577">
    <property type="entry name" value="SnoaL_4"/>
    <property type="match status" value="1"/>
</dbReference>
<evidence type="ECO:0000256" key="1">
    <source>
        <dbReference type="SAM" id="MobiDB-lite"/>
    </source>
</evidence>
<dbReference type="SUPFAM" id="SSF54427">
    <property type="entry name" value="NTF2-like"/>
    <property type="match status" value="1"/>
</dbReference>
<feature type="region of interest" description="Disordered" evidence="1">
    <location>
        <begin position="40"/>
        <end position="60"/>
    </location>
</feature>
<evidence type="ECO:0000313" key="4">
    <source>
        <dbReference type="Proteomes" id="UP000539350"/>
    </source>
</evidence>
<proteinExistence type="predicted"/>
<evidence type="ECO:0000259" key="2">
    <source>
        <dbReference type="Pfam" id="PF13577"/>
    </source>
</evidence>
<dbReference type="RefSeq" id="WP_182172425.1">
    <property type="nucleotide sequence ID" value="NZ_JACFXU010000014.1"/>
</dbReference>
<evidence type="ECO:0000313" key="3">
    <source>
        <dbReference type="EMBL" id="MBA6413361.1"/>
    </source>
</evidence>
<organism evidence="3 4">
    <name type="scientific">Sediminihaliea albiluteola</name>
    <dbReference type="NCBI Taxonomy" id="2758564"/>
    <lineage>
        <taxon>Bacteria</taxon>
        <taxon>Pseudomonadati</taxon>
        <taxon>Pseudomonadota</taxon>
        <taxon>Gammaproteobacteria</taxon>
        <taxon>Cellvibrionales</taxon>
        <taxon>Halieaceae</taxon>
        <taxon>Sediminihaliea</taxon>
    </lineage>
</organism>
<dbReference type="InterPro" id="IPR032710">
    <property type="entry name" value="NTF2-like_dom_sf"/>
</dbReference>
<dbReference type="EMBL" id="JACFXU010000014">
    <property type="protein sequence ID" value="MBA6413361.1"/>
    <property type="molecule type" value="Genomic_DNA"/>
</dbReference>